<feature type="transmembrane region" description="Helical" evidence="1">
    <location>
        <begin position="85"/>
        <end position="106"/>
    </location>
</feature>
<sequence>MKIVKLILGYILWAILICLSSLGLVRLWIGPKKIAVTFLEQLMDWGYGLTLMIDSALIASITTVLFILLDVFILRKKLKPNHKPIGIKLILALVLTAVVGVIFLLINP</sequence>
<keyword evidence="1" id="KW-0472">Membrane</keyword>
<protein>
    <submittedName>
        <fullName evidence="2">Uncharacterized protein</fullName>
    </submittedName>
</protein>
<dbReference type="OrthoDB" id="1443613at2"/>
<proteinExistence type="predicted"/>
<dbReference type="RefSeq" id="WP_072304097.1">
    <property type="nucleotide sequence ID" value="NZ_FPIY01000003.1"/>
</dbReference>
<dbReference type="Proteomes" id="UP000183257">
    <property type="component" value="Unassembled WGS sequence"/>
</dbReference>
<reference evidence="3" key="1">
    <citation type="submission" date="2016-11" db="EMBL/GenBank/DDBJ databases">
        <authorList>
            <person name="Varghese N."/>
            <person name="Submissions S."/>
        </authorList>
    </citation>
    <scope>NUCLEOTIDE SEQUENCE [LARGE SCALE GENOMIC DNA]</scope>
    <source>
        <strain evidence="3">DSM 24786</strain>
    </source>
</reference>
<organism evidence="2 3">
    <name type="scientific">Cellulophaga fucicola</name>
    <dbReference type="NCBI Taxonomy" id="76595"/>
    <lineage>
        <taxon>Bacteria</taxon>
        <taxon>Pseudomonadati</taxon>
        <taxon>Bacteroidota</taxon>
        <taxon>Flavobacteriia</taxon>
        <taxon>Flavobacteriales</taxon>
        <taxon>Flavobacteriaceae</taxon>
        <taxon>Cellulophaga</taxon>
    </lineage>
</organism>
<feature type="transmembrane region" description="Helical" evidence="1">
    <location>
        <begin position="49"/>
        <end position="73"/>
    </location>
</feature>
<feature type="transmembrane region" description="Helical" evidence="1">
    <location>
        <begin position="7"/>
        <end position="29"/>
    </location>
</feature>
<gene>
    <name evidence="2" type="ORF">SAMN05660313_02466</name>
</gene>
<accession>A0A1K1Q987</accession>
<evidence type="ECO:0000256" key="1">
    <source>
        <dbReference type="SAM" id="Phobius"/>
    </source>
</evidence>
<keyword evidence="3" id="KW-1185">Reference proteome</keyword>
<keyword evidence="1" id="KW-1133">Transmembrane helix</keyword>
<dbReference type="AlphaFoldDB" id="A0A1K1Q987"/>
<name>A0A1K1Q987_9FLAO</name>
<evidence type="ECO:0000313" key="2">
    <source>
        <dbReference type="EMBL" id="SFW56265.1"/>
    </source>
</evidence>
<evidence type="ECO:0000313" key="3">
    <source>
        <dbReference type="Proteomes" id="UP000183257"/>
    </source>
</evidence>
<dbReference type="EMBL" id="FPIY01000003">
    <property type="protein sequence ID" value="SFW56265.1"/>
    <property type="molecule type" value="Genomic_DNA"/>
</dbReference>
<keyword evidence="1" id="KW-0812">Transmembrane</keyword>